<evidence type="ECO:0000313" key="3">
    <source>
        <dbReference type="Proteomes" id="UP001164743"/>
    </source>
</evidence>
<reference evidence="2" key="1">
    <citation type="submission" date="2022-10" db="EMBL/GenBank/DDBJ databases">
        <title>Puccinia triticina Genome sequencing and assembly.</title>
        <authorList>
            <person name="Li C."/>
        </authorList>
    </citation>
    <scope>NUCLEOTIDE SEQUENCE</scope>
    <source>
        <strain evidence="2">Pt15</strain>
    </source>
</reference>
<sequence>MLWEHWMDAVLPNACWRSLWPGPLPTALVRQDELRRDETPDKTYVFEGLLDAHTLGGAGFASVVFTHPIALPRPHALSAFVLDVDPLDPAAPGVHTFTLAVRDAPPSSAGPQLIFQADFSILPSADAVPSPDAKLDQLLTVRIPFAALQPTLRGRPAPPNQKPFDPANLARISLMARSFFGRQAGPFLLHHGLGEAGPQATDYAWLSSDGYPLQAAAATPADAVPDYRHPAPDEVVCRLNLTLSDGPGAATVCSPSSSANGPQASTPVSLRTRLAEWAGPAALASTSFSSVHKRAADTAFFSAPWPRLSRLDSRALLPLDPRIWAVRNIQRYQYVLGNSPSRFDVLTTLSSSRNVLDRLSHHFAPSSSSPATEAGPAAHRPLLVTINDRIFAPHLDRVHQLFTHWLNASWPTPAPWEKPF</sequence>
<gene>
    <name evidence="2" type="ORF">PtA15_13A498</name>
</gene>
<dbReference type="Pfam" id="PF08547">
    <property type="entry name" value="CIA30"/>
    <property type="match status" value="1"/>
</dbReference>
<feature type="domain" description="NADH:ubiquinone oxidoreductase intermediate-associated protein 30" evidence="1">
    <location>
        <begin position="40"/>
        <end position="189"/>
    </location>
</feature>
<proteinExistence type="predicted"/>
<dbReference type="InterPro" id="IPR013857">
    <property type="entry name" value="NADH-UbQ_OxRdtase-assoc_prot30"/>
</dbReference>
<dbReference type="RefSeq" id="XP_053026652.1">
    <property type="nucleotide sequence ID" value="XM_053162701.1"/>
</dbReference>
<accession>A0ABY7D4B0</accession>
<dbReference type="EMBL" id="CP110433">
    <property type="protein sequence ID" value="WAQ91097.1"/>
    <property type="molecule type" value="Genomic_DNA"/>
</dbReference>
<evidence type="ECO:0000259" key="1">
    <source>
        <dbReference type="Pfam" id="PF08547"/>
    </source>
</evidence>
<keyword evidence="3" id="KW-1185">Reference proteome</keyword>
<name>A0ABY7D4B0_9BASI</name>
<protein>
    <recommendedName>
        <fullName evidence="1">NADH:ubiquinone oxidoreductase intermediate-associated protein 30 domain-containing protein</fullName>
    </recommendedName>
</protein>
<dbReference type="GeneID" id="77803596"/>
<dbReference type="Proteomes" id="UP001164743">
    <property type="component" value="Chromosome 13A"/>
</dbReference>
<organism evidence="2 3">
    <name type="scientific">Puccinia triticina</name>
    <dbReference type="NCBI Taxonomy" id="208348"/>
    <lineage>
        <taxon>Eukaryota</taxon>
        <taxon>Fungi</taxon>
        <taxon>Dikarya</taxon>
        <taxon>Basidiomycota</taxon>
        <taxon>Pucciniomycotina</taxon>
        <taxon>Pucciniomycetes</taxon>
        <taxon>Pucciniales</taxon>
        <taxon>Pucciniaceae</taxon>
        <taxon>Puccinia</taxon>
    </lineage>
</organism>
<evidence type="ECO:0000313" key="2">
    <source>
        <dbReference type="EMBL" id="WAQ91097.1"/>
    </source>
</evidence>